<dbReference type="Pfam" id="PF01035">
    <property type="entry name" value="DNA_binding_1"/>
    <property type="match status" value="1"/>
</dbReference>
<dbReference type="SUPFAM" id="SSF53155">
    <property type="entry name" value="Methylated DNA-protein cysteine methyltransferase domain"/>
    <property type="match status" value="1"/>
</dbReference>
<dbReference type="PROSITE" id="PS00374">
    <property type="entry name" value="MGMT"/>
    <property type="match status" value="1"/>
</dbReference>
<keyword evidence="5" id="KW-0808">Transferase</keyword>
<keyword evidence="6" id="KW-0227">DNA damage</keyword>
<evidence type="ECO:0000256" key="4">
    <source>
        <dbReference type="ARBA" id="ARBA00022603"/>
    </source>
</evidence>
<dbReference type="InterPro" id="IPR014048">
    <property type="entry name" value="MethylDNA_cys_MeTrfase_DNA-bd"/>
</dbReference>
<evidence type="ECO:0000256" key="9">
    <source>
        <dbReference type="ARBA" id="ARBA00031621"/>
    </source>
</evidence>
<dbReference type="Gene3D" id="3.30.160.70">
    <property type="entry name" value="Methylated DNA-protein cysteine methyltransferase domain"/>
    <property type="match status" value="1"/>
</dbReference>
<dbReference type="InterPro" id="IPR001497">
    <property type="entry name" value="MethylDNA_cys_MeTrfase_AS"/>
</dbReference>
<dbReference type="OrthoDB" id="1907495at2759"/>
<evidence type="ECO:0000256" key="10">
    <source>
        <dbReference type="ARBA" id="ARBA00049348"/>
    </source>
</evidence>
<reference evidence="11" key="1">
    <citation type="submission" date="2020-11" db="EMBL/GenBank/DDBJ databases">
        <authorList>
            <person name="Tran Van P."/>
        </authorList>
    </citation>
    <scope>NUCLEOTIDE SEQUENCE</scope>
</reference>
<dbReference type="AlphaFoldDB" id="A0A7R8WUQ9"/>
<dbReference type="InterPro" id="IPR036388">
    <property type="entry name" value="WH-like_DNA-bd_sf"/>
</dbReference>
<organism evidence="11">
    <name type="scientific">Cyprideis torosa</name>
    <dbReference type="NCBI Taxonomy" id="163714"/>
    <lineage>
        <taxon>Eukaryota</taxon>
        <taxon>Metazoa</taxon>
        <taxon>Ecdysozoa</taxon>
        <taxon>Arthropoda</taxon>
        <taxon>Crustacea</taxon>
        <taxon>Oligostraca</taxon>
        <taxon>Ostracoda</taxon>
        <taxon>Podocopa</taxon>
        <taxon>Podocopida</taxon>
        <taxon>Cytherocopina</taxon>
        <taxon>Cytheroidea</taxon>
        <taxon>Cytherideidae</taxon>
        <taxon>Cyprideis</taxon>
    </lineage>
</organism>
<evidence type="ECO:0000256" key="6">
    <source>
        <dbReference type="ARBA" id="ARBA00022763"/>
    </source>
</evidence>
<dbReference type="CDD" id="cd06445">
    <property type="entry name" value="ATase"/>
    <property type="match status" value="1"/>
</dbReference>
<evidence type="ECO:0000256" key="2">
    <source>
        <dbReference type="ARBA" id="ARBA00008711"/>
    </source>
</evidence>
<dbReference type="SUPFAM" id="SSF46767">
    <property type="entry name" value="Methylated DNA-protein cysteine methyltransferase, C-terminal domain"/>
    <property type="match status" value="1"/>
</dbReference>
<comment type="catalytic activity">
    <reaction evidence="10">
        <text>a 6-O-methyl-2'-deoxyguanosine in DNA + L-cysteinyl-[protein] = S-methyl-L-cysteinyl-[protein] + a 2'-deoxyguanosine in DNA</text>
        <dbReference type="Rhea" id="RHEA:24000"/>
        <dbReference type="Rhea" id="RHEA-COMP:10131"/>
        <dbReference type="Rhea" id="RHEA-COMP:10132"/>
        <dbReference type="Rhea" id="RHEA-COMP:11367"/>
        <dbReference type="Rhea" id="RHEA-COMP:11368"/>
        <dbReference type="ChEBI" id="CHEBI:29950"/>
        <dbReference type="ChEBI" id="CHEBI:82612"/>
        <dbReference type="ChEBI" id="CHEBI:85445"/>
        <dbReference type="ChEBI" id="CHEBI:85448"/>
        <dbReference type="EC" id="2.1.1.63"/>
    </reaction>
</comment>
<dbReference type="PANTHER" id="PTHR10815">
    <property type="entry name" value="METHYLATED-DNA--PROTEIN-CYSTEINE METHYLTRANSFERASE"/>
    <property type="match status" value="1"/>
</dbReference>
<protein>
    <recommendedName>
        <fullName evidence="3">Methylated-DNA--protein-cysteine methyltransferase</fullName>
    </recommendedName>
    <alternativeName>
        <fullName evidence="8">6-O-methylguanine-DNA methyltransferase</fullName>
    </alternativeName>
    <alternativeName>
        <fullName evidence="9">O-6-methylguanine-DNA-alkyltransferase</fullName>
    </alternativeName>
</protein>
<dbReference type="Gene3D" id="1.10.10.10">
    <property type="entry name" value="Winged helix-like DNA-binding domain superfamily/Winged helix DNA-binding domain"/>
    <property type="match status" value="1"/>
</dbReference>
<comment type="similarity">
    <text evidence="2">Belongs to the MGMT family.</text>
</comment>
<evidence type="ECO:0000256" key="8">
    <source>
        <dbReference type="ARBA" id="ARBA00030795"/>
    </source>
</evidence>
<name>A0A7R8WUQ9_9CRUS</name>
<gene>
    <name evidence="11" type="ORF">CTOB1V02_LOCUS16356</name>
</gene>
<dbReference type="GO" id="GO:0003908">
    <property type="term" value="F:methylated-DNA-[protein]-cysteine S-methyltransferase activity"/>
    <property type="evidence" value="ECO:0007669"/>
    <property type="project" value="UniProtKB-EC"/>
</dbReference>
<sequence length="110" mass="11374">AASQLAAYFAGDLKTFDLPLKPRGDAFQQAVCQAMLAIPYGETTTYGAIADGLGSFGQPVGNACGANTIPIIIPCHRVLAAKGLGGYSGEGGVERKIELLKLEGGFPYLL</sequence>
<dbReference type="PANTHER" id="PTHR10815:SF5">
    <property type="entry name" value="METHYLATED-DNA--PROTEIN-CYSTEINE METHYLTRANSFERASE"/>
    <property type="match status" value="1"/>
</dbReference>
<dbReference type="GO" id="GO:0032259">
    <property type="term" value="P:methylation"/>
    <property type="evidence" value="ECO:0007669"/>
    <property type="project" value="UniProtKB-KW"/>
</dbReference>
<feature type="non-terminal residue" evidence="11">
    <location>
        <position position="1"/>
    </location>
</feature>
<proteinExistence type="inferred from homology"/>
<evidence type="ECO:0000256" key="3">
    <source>
        <dbReference type="ARBA" id="ARBA00015377"/>
    </source>
</evidence>
<evidence type="ECO:0000256" key="7">
    <source>
        <dbReference type="ARBA" id="ARBA00023204"/>
    </source>
</evidence>
<dbReference type="GO" id="GO:0006281">
    <property type="term" value="P:DNA repair"/>
    <property type="evidence" value="ECO:0007669"/>
    <property type="project" value="UniProtKB-KW"/>
</dbReference>
<evidence type="ECO:0000313" key="11">
    <source>
        <dbReference type="EMBL" id="CAD7238541.1"/>
    </source>
</evidence>
<evidence type="ECO:0000256" key="1">
    <source>
        <dbReference type="ARBA" id="ARBA00001286"/>
    </source>
</evidence>
<dbReference type="InterPro" id="IPR036631">
    <property type="entry name" value="MGMT_N_sf"/>
</dbReference>
<dbReference type="EMBL" id="OB703475">
    <property type="protein sequence ID" value="CAD7238541.1"/>
    <property type="molecule type" value="Genomic_DNA"/>
</dbReference>
<accession>A0A7R8WUQ9</accession>
<dbReference type="NCBIfam" id="TIGR00589">
    <property type="entry name" value="ogt"/>
    <property type="match status" value="1"/>
</dbReference>
<dbReference type="InterPro" id="IPR036217">
    <property type="entry name" value="MethylDNA_cys_MeTrfase_DNAb"/>
</dbReference>
<comment type="catalytic activity">
    <reaction evidence="1">
        <text>a 4-O-methyl-thymidine in DNA + L-cysteinyl-[protein] = a thymidine in DNA + S-methyl-L-cysteinyl-[protein]</text>
        <dbReference type="Rhea" id="RHEA:53428"/>
        <dbReference type="Rhea" id="RHEA-COMP:10131"/>
        <dbReference type="Rhea" id="RHEA-COMP:10132"/>
        <dbReference type="Rhea" id="RHEA-COMP:13555"/>
        <dbReference type="Rhea" id="RHEA-COMP:13556"/>
        <dbReference type="ChEBI" id="CHEBI:29950"/>
        <dbReference type="ChEBI" id="CHEBI:82612"/>
        <dbReference type="ChEBI" id="CHEBI:137386"/>
        <dbReference type="ChEBI" id="CHEBI:137387"/>
        <dbReference type="EC" id="2.1.1.63"/>
    </reaction>
</comment>
<keyword evidence="7" id="KW-0234">DNA repair</keyword>
<evidence type="ECO:0000256" key="5">
    <source>
        <dbReference type="ARBA" id="ARBA00022679"/>
    </source>
</evidence>
<keyword evidence="4" id="KW-0489">Methyltransferase</keyword>